<evidence type="ECO:0000256" key="2">
    <source>
        <dbReference type="ARBA" id="ARBA00022737"/>
    </source>
</evidence>
<organism evidence="5 6">
    <name type="scientific">Urochloa decumbens</name>
    <dbReference type="NCBI Taxonomy" id="240449"/>
    <lineage>
        <taxon>Eukaryota</taxon>
        <taxon>Viridiplantae</taxon>
        <taxon>Streptophyta</taxon>
        <taxon>Embryophyta</taxon>
        <taxon>Tracheophyta</taxon>
        <taxon>Spermatophyta</taxon>
        <taxon>Magnoliopsida</taxon>
        <taxon>Liliopsida</taxon>
        <taxon>Poales</taxon>
        <taxon>Poaceae</taxon>
        <taxon>PACMAD clade</taxon>
        <taxon>Panicoideae</taxon>
        <taxon>Panicodae</taxon>
        <taxon>Paniceae</taxon>
        <taxon>Melinidinae</taxon>
        <taxon>Urochloa</taxon>
    </lineage>
</organism>
<dbReference type="PANTHER" id="PTHR31174">
    <property type="entry name" value="SEED MATURATION FAMILY PROTEIN"/>
    <property type="match status" value="1"/>
</dbReference>
<feature type="region of interest" description="Disordered" evidence="3">
    <location>
        <begin position="1"/>
        <end position="59"/>
    </location>
</feature>
<reference evidence="5 6" key="2">
    <citation type="submission" date="2024-10" db="EMBL/GenBank/DDBJ databases">
        <authorList>
            <person name="Ryan C."/>
        </authorList>
    </citation>
    <scope>NUCLEOTIDE SEQUENCE [LARGE SCALE GENOMIC DNA]</scope>
</reference>
<dbReference type="InterPro" id="IPR007011">
    <property type="entry name" value="LEA_SMP_dom"/>
</dbReference>
<dbReference type="AlphaFoldDB" id="A0ABC8ZYK0"/>
<evidence type="ECO:0000256" key="3">
    <source>
        <dbReference type="SAM" id="MobiDB-lite"/>
    </source>
</evidence>
<dbReference type="PANTHER" id="PTHR31174:SF21">
    <property type="entry name" value="OS12G0626500 PROTEIN"/>
    <property type="match status" value="1"/>
</dbReference>
<dbReference type="Proteomes" id="UP001497457">
    <property type="component" value="Chromosome 2b"/>
</dbReference>
<gene>
    <name evidence="5" type="ORF">URODEC1_LOCUS49097</name>
</gene>
<keyword evidence="6" id="KW-1185">Reference proteome</keyword>
<comment type="similarity">
    <text evidence="1">Belongs to the LEA type SMP family.</text>
</comment>
<evidence type="ECO:0000313" key="5">
    <source>
        <dbReference type="EMBL" id="CAL4968559.1"/>
    </source>
</evidence>
<evidence type="ECO:0000259" key="4">
    <source>
        <dbReference type="Pfam" id="PF04927"/>
    </source>
</evidence>
<dbReference type="Pfam" id="PF04927">
    <property type="entry name" value="SMP"/>
    <property type="match status" value="2"/>
</dbReference>
<name>A0ABC8ZYK0_9POAL</name>
<proteinExistence type="inferred from homology"/>
<sequence length="232" mass="23636">MSQPQPVRAGDVYPPSAAATRPVANRTRSSGKASKSVAKAAASRSPRPTSPAAGASSPPASAARYTICYHILTYVPRSIVTFIWSLECHTMLSLIFYLQVLAQFTVPACHAVTVGEALQAAASDRPVTLADAAVVQAVEMRATGLGGNLPGGVAAAAQRAAEGKAAVRMRDVVGDVAAALPADKVATREDAEKVAAASARNEGRRAGSGRGKGSGVVEAVAAAADMNEGRMK</sequence>
<keyword evidence="2" id="KW-0677">Repeat</keyword>
<evidence type="ECO:0000256" key="1">
    <source>
        <dbReference type="ARBA" id="ARBA00010733"/>
    </source>
</evidence>
<feature type="compositionally biased region" description="Low complexity" evidence="3">
    <location>
        <begin position="28"/>
        <end position="59"/>
    </location>
</feature>
<accession>A0ABC8ZYK0</accession>
<reference evidence="6" key="1">
    <citation type="submission" date="2024-06" db="EMBL/GenBank/DDBJ databases">
        <authorList>
            <person name="Ryan C."/>
        </authorList>
    </citation>
    <scope>NUCLEOTIDE SEQUENCE [LARGE SCALE GENOMIC DNA]</scope>
</reference>
<dbReference type="InterPro" id="IPR042971">
    <property type="entry name" value="LEA_SMP"/>
</dbReference>
<dbReference type="EMBL" id="OZ075112">
    <property type="protein sequence ID" value="CAL4968559.1"/>
    <property type="molecule type" value="Genomic_DNA"/>
</dbReference>
<evidence type="ECO:0000313" key="6">
    <source>
        <dbReference type="Proteomes" id="UP001497457"/>
    </source>
</evidence>
<feature type="domain" description="SMP" evidence="4">
    <location>
        <begin position="112"/>
        <end position="162"/>
    </location>
</feature>
<protein>
    <recommendedName>
        <fullName evidence="4">SMP domain-containing protein</fullName>
    </recommendedName>
</protein>
<feature type="domain" description="SMP" evidence="4">
    <location>
        <begin position="167"/>
        <end position="229"/>
    </location>
</feature>